<accession>A0A2S6IQQ0</accession>
<reference evidence="1 2" key="1">
    <citation type="submission" date="2018-02" db="EMBL/GenBank/DDBJ databases">
        <title>Genomic Encyclopedia of Archaeal and Bacterial Type Strains, Phase II (KMG-II): from individual species to whole genera.</title>
        <authorList>
            <person name="Goeker M."/>
        </authorList>
    </citation>
    <scope>NUCLEOTIDE SEQUENCE [LARGE SCALE GENOMIC DNA]</scope>
    <source>
        <strain evidence="1 2">DSM 16809</strain>
    </source>
</reference>
<dbReference type="OrthoDB" id="1145224at2"/>
<evidence type="ECO:0000313" key="2">
    <source>
        <dbReference type="Proteomes" id="UP000239002"/>
    </source>
</evidence>
<sequence>MCNKVKTLAKNKQGQLSYCTGCKVYKLIFNNLNFELYPKQFRNLRAYVNEIEVEYWEIKHDRMPMKRKIPIPSTQQNLTMMFDKHEIVLLKSLLNEETVKPMETLAITDIDYTLFLN</sequence>
<keyword evidence="2" id="KW-1185">Reference proteome</keyword>
<proteinExistence type="predicted"/>
<comment type="caution">
    <text evidence="1">The sequence shown here is derived from an EMBL/GenBank/DDBJ whole genome shotgun (WGS) entry which is preliminary data.</text>
</comment>
<dbReference type="RefSeq" id="WP_104514125.1">
    <property type="nucleotide sequence ID" value="NZ_MQVW01000027.1"/>
</dbReference>
<dbReference type="Proteomes" id="UP000239002">
    <property type="component" value="Unassembled WGS sequence"/>
</dbReference>
<dbReference type="AlphaFoldDB" id="A0A2S6IQQ0"/>
<dbReference type="InterPro" id="IPR046508">
    <property type="entry name" value="DUF6686"/>
</dbReference>
<dbReference type="Pfam" id="PF20391">
    <property type="entry name" value="DUF6686"/>
    <property type="match status" value="1"/>
</dbReference>
<gene>
    <name evidence="1" type="ORF">LY01_00397</name>
</gene>
<evidence type="ECO:0000313" key="1">
    <source>
        <dbReference type="EMBL" id="PPK96574.1"/>
    </source>
</evidence>
<organism evidence="1 2">
    <name type="scientific">Nonlabens xylanidelens</name>
    <dbReference type="NCBI Taxonomy" id="191564"/>
    <lineage>
        <taxon>Bacteria</taxon>
        <taxon>Pseudomonadati</taxon>
        <taxon>Bacteroidota</taxon>
        <taxon>Flavobacteriia</taxon>
        <taxon>Flavobacteriales</taxon>
        <taxon>Flavobacteriaceae</taxon>
        <taxon>Nonlabens</taxon>
    </lineage>
</organism>
<name>A0A2S6IQQ0_9FLAO</name>
<dbReference type="EMBL" id="PTJE01000001">
    <property type="protein sequence ID" value="PPK96574.1"/>
    <property type="molecule type" value="Genomic_DNA"/>
</dbReference>
<protein>
    <submittedName>
        <fullName evidence="1">Uncharacterized protein</fullName>
    </submittedName>
</protein>